<name>A0ACB8A0F1_9AGAM</name>
<gene>
    <name evidence="1" type="ORF">BJ138DRAFT_1163516</name>
</gene>
<dbReference type="Proteomes" id="UP000790377">
    <property type="component" value="Unassembled WGS sequence"/>
</dbReference>
<comment type="caution">
    <text evidence="1">The sequence shown here is derived from an EMBL/GenBank/DDBJ whole genome shotgun (WGS) entry which is preliminary data.</text>
</comment>
<accession>A0ACB8A0F1</accession>
<organism evidence="1 2">
    <name type="scientific">Hygrophoropsis aurantiaca</name>
    <dbReference type="NCBI Taxonomy" id="72124"/>
    <lineage>
        <taxon>Eukaryota</taxon>
        <taxon>Fungi</taxon>
        <taxon>Dikarya</taxon>
        <taxon>Basidiomycota</taxon>
        <taxon>Agaricomycotina</taxon>
        <taxon>Agaricomycetes</taxon>
        <taxon>Agaricomycetidae</taxon>
        <taxon>Boletales</taxon>
        <taxon>Coniophorineae</taxon>
        <taxon>Hygrophoropsidaceae</taxon>
        <taxon>Hygrophoropsis</taxon>
    </lineage>
</organism>
<evidence type="ECO:0000313" key="1">
    <source>
        <dbReference type="EMBL" id="KAH7906073.1"/>
    </source>
</evidence>
<reference evidence="1" key="1">
    <citation type="journal article" date="2021" name="New Phytol.">
        <title>Evolutionary innovations through gain and loss of genes in the ectomycorrhizal Boletales.</title>
        <authorList>
            <person name="Wu G."/>
            <person name="Miyauchi S."/>
            <person name="Morin E."/>
            <person name="Kuo A."/>
            <person name="Drula E."/>
            <person name="Varga T."/>
            <person name="Kohler A."/>
            <person name="Feng B."/>
            <person name="Cao Y."/>
            <person name="Lipzen A."/>
            <person name="Daum C."/>
            <person name="Hundley H."/>
            <person name="Pangilinan J."/>
            <person name="Johnson J."/>
            <person name="Barry K."/>
            <person name="LaButti K."/>
            <person name="Ng V."/>
            <person name="Ahrendt S."/>
            <person name="Min B."/>
            <person name="Choi I.G."/>
            <person name="Park H."/>
            <person name="Plett J.M."/>
            <person name="Magnuson J."/>
            <person name="Spatafora J.W."/>
            <person name="Nagy L.G."/>
            <person name="Henrissat B."/>
            <person name="Grigoriev I.V."/>
            <person name="Yang Z.L."/>
            <person name="Xu J."/>
            <person name="Martin F.M."/>
        </authorList>
    </citation>
    <scope>NUCLEOTIDE SEQUENCE</scope>
    <source>
        <strain evidence="1">ATCC 28755</strain>
    </source>
</reference>
<sequence length="501" mass="56112">MKFEAQQINTDDVAFADLTTQRNLAIAESAKLRNQLVLDREAHHAREAELILEKTRLQNENDVLRAQLSDSKRQVRLLEQRKSQKTPSRKSSAPVVDLCTPEPENHGAEEMLIPNQPETKQIPLKRKHSDAGFTLALQSGSPGSLSLPSDDSEKWRPDLKHETPEKKIKVDSEDAKPEVKAADLHEDHQEVFAEAMDDVIPQEIDPNDTDWSDSDEPGVGEEMNVRSPATPLSSEGSSRLPQPDQSLPNDAAQLVQRSISLSSRFPTKNEEKLVLSPDVAADHLRNCPPFQTQYTDQQPGVSRKFLTTIYGCTGQALFGIMKEKGSKDRPVVIPSWDLNPLLPAAPGLPGVMLSLRKEFFRHPSLRLFVCVATNPVLWRYHGEYKFAESGVLSPTEFTNQASTVKRTWANKISNDDKTGHAVYRELRARIYLRKSGKSLTAGAVKLESQRIKKKTGGRITSNDVINALSSGDESISIVTMTCIDFDHRFADRIAHKWWVFE</sequence>
<dbReference type="EMBL" id="MU268075">
    <property type="protein sequence ID" value="KAH7906073.1"/>
    <property type="molecule type" value="Genomic_DNA"/>
</dbReference>
<protein>
    <submittedName>
        <fullName evidence="1">Uncharacterized protein</fullName>
    </submittedName>
</protein>
<keyword evidence="2" id="KW-1185">Reference proteome</keyword>
<evidence type="ECO:0000313" key="2">
    <source>
        <dbReference type="Proteomes" id="UP000790377"/>
    </source>
</evidence>
<proteinExistence type="predicted"/>